<evidence type="ECO:0000313" key="2">
    <source>
        <dbReference type="Proteomes" id="UP000517753"/>
    </source>
</evidence>
<organism evidence="1 2">
    <name type="scientific">Sphingomonas melonis</name>
    <dbReference type="NCBI Taxonomy" id="152682"/>
    <lineage>
        <taxon>Bacteria</taxon>
        <taxon>Pseudomonadati</taxon>
        <taxon>Pseudomonadota</taxon>
        <taxon>Alphaproteobacteria</taxon>
        <taxon>Sphingomonadales</taxon>
        <taxon>Sphingomonadaceae</taxon>
        <taxon>Sphingomonas</taxon>
    </lineage>
</organism>
<evidence type="ECO:0000313" key="1">
    <source>
        <dbReference type="EMBL" id="NYD91991.1"/>
    </source>
</evidence>
<dbReference type="EMBL" id="JACCBY010000008">
    <property type="protein sequence ID" value="NYD91991.1"/>
    <property type="molecule type" value="Genomic_DNA"/>
</dbReference>
<dbReference type="Proteomes" id="UP000517753">
    <property type="component" value="Unassembled WGS sequence"/>
</dbReference>
<reference evidence="1 2" key="1">
    <citation type="submission" date="2020-08" db="EMBL/GenBank/DDBJ databases">
        <title>The Agave Microbiome: Exploring the role of microbial communities in plant adaptations to desert environments.</title>
        <authorList>
            <person name="Partida-Martinez L.P."/>
        </authorList>
    </citation>
    <scope>NUCLEOTIDE SEQUENCE [LARGE SCALE GENOMIC DNA]</scope>
    <source>
        <strain evidence="1 2">AS2.3</strain>
    </source>
</reference>
<protein>
    <submittedName>
        <fullName evidence="1">Tryptophanase</fullName>
    </submittedName>
</protein>
<gene>
    <name evidence="1" type="ORF">HD841_003811</name>
</gene>
<proteinExistence type="predicted"/>
<dbReference type="InterPro" id="IPR047880">
    <property type="entry name" value="MafI-like"/>
</dbReference>
<accession>A0A7Y9FR97</accession>
<sequence length="100" mass="11193">MSTIPQRIHALGTTFKGRMDDWRVESALKHVQRDEIAHALTCLCNHICEQNVTMSYHELHEIFSVCSSSQSYLNSTVVNTLIELTRCRRVPAGVCGTSSA</sequence>
<dbReference type="RefSeq" id="WP_179510394.1">
    <property type="nucleotide sequence ID" value="NZ_JACCBY010000008.1"/>
</dbReference>
<name>A0A7Y9FR97_9SPHN</name>
<comment type="caution">
    <text evidence="1">The sequence shown here is derived from an EMBL/GenBank/DDBJ whole genome shotgun (WGS) entry which is preliminary data.</text>
</comment>
<dbReference type="NCBIfam" id="NF033691">
    <property type="entry name" value="immunity_MafI"/>
    <property type="match status" value="1"/>
</dbReference>
<keyword evidence="2" id="KW-1185">Reference proteome</keyword>
<dbReference type="AlphaFoldDB" id="A0A7Y9FR97"/>